<reference evidence="1 2" key="1">
    <citation type="submission" date="2020-06" db="EMBL/GenBank/DDBJ databases">
        <authorList>
            <person name="Criscuolo A."/>
        </authorList>
    </citation>
    <scope>NUCLEOTIDE SEQUENCE [LARGE SCALE GENOMIC DNA]</scope>
    <source>
        <strain evidence="1">PXU-55</strain>
    </source>
</reference>
<organism evidence="1 2">
    <name type="scientific">Flavobacterium panici</name>
    <dbReference type="NCBI Taxonomy" id="2654843"/>
    <lineage>
        <taxon>Bacteria</taxon>
        <taxon>Pseudomonadati</taxon>
        <taxon>Bacteroidota</taxon>
        <taxon>Flavobacteriia</taxon>
        <taxon>Flavobacteriales</taxon>
        <taxon>Flavobacteriaceae</taxon>
        <taxon>Flavobacterium</taxon>
    </lineage>
</organism>
<comment type="caution">
    <text evidence="1">The sequence shown here is derived from an EMBL/GenBank/DDBJ whole genome shotgun (WGS) entry which is preliminary data.</text>
</comment>
<proteinExistence type="predicted"/>
<name>A0A9N8P0L9_9FLAO</name>
<dbReference type="EMBL" id="CAIJDE010000029">
    <property type="protein sequence ID" value="CAC9973189.1"/>
    <property type="molecule type" value="Genomic_DNA"/>
</dbReference>
<evidence type="ECO:0000313" key="1">
    <source>
        <dbReference type="EMBL" id="CAC9973189.1"/>
    </source>
</evidence>
<dbReference type="RefSeq" id="WP_180856746.1">
    <property type="nucleotide sequence ID" value="NZ_CAIJDE010000029.1"/>
</dbReference>
<accession>A0A9N8P0L9</accession>
<evidence type="ECO:0000313" key="2">
    <source>
        <dbReference type="Proteomes" id="UP000533639"/>
    </source>
</evidence>
<keyword evidence="2" id="KW-1185">Reference proteome</keyword>
<dbReference type="AlphaFoldDB" id="A0A9N8P0L9"/>
<sequence length="113" mass="13116">MLNNQKVTELLSQKFNSKICIYGSFPKSKYTSILDVNNGTNFITSDNLIYSFKDHERHRWFTVVNSFHANGKEYFPNIGDHYTLENGIQYSFTTKDEIVEMAVAYFSKHVSIS</sequence>
<dbReference type="Proteomes" id="UP000533639">
    <property type="component" value="Unassembled WGS sequence"/>
</dbReference>
<protein>
    <submittedName>
        <fullName evidence="1">Uncharacterized protein</fullName>
    </submittedName>
</protein>
<gene>
    <name evidence="1" type="ORF">FLAPXU55_00868</name>
</gene>